<dbReference type="PANTHER" id="PTHR10963:SF55">
    <property type="entry name" value="GLYCOSIDE HYDROLASE FAMILY 16 PROTEIN"/>
    <property type="match status" value="1"/>
</dbReference>
<keyword evidence="5" id="KW-0378">Hydrolase</keyword>
<organism evidence="5 6">
    <name type="scientific">Massilia agri</name>
    <dbReference type="NCBI Taxonomy" id="1886785"/>
    <lineage>
        <taxon>Bacteria</taxon>
        <taxon>Pseudomonadati</taxon>
        <taxon>Pseudomonadota</taxon>
        <taxon>Betaproteobacteria</taxon>
        <taxon>Burkholderiales</taxon>
        <taxon>Oxalobacteraceae</taxon>
        <taxon>Telluria group</taxon>
        <taxon>Massilia</taxon>
    </lineage>
</organism>
<comment type="caution">
    <text evidence="5">The sequence shown here is derived from an EMBL/GenBank/DDBJ whole genome shotgun (WGS) entry which is preliminary data.</text>
</comment>
<dbReference type="PROSITE" id="PS51762">
    <property type="entry name" value="GH16_2"/>
    <property type="match status" value="1"/>
</dbReference>
<dbReference type="Gene3D" id="2.60.120.200">
    <property type="match status" value="1"/>
</dbReference>
<feature type="signal peptide" evidence="2">
    <location>
        <begin position="1"/>
        <end position="36"/>
    </location>
</feature>
<dbReference type="SUPFAM" id="SSF49785">
    <property type="entry name" value="Galactose-binding domain-like"/>
    <property type="match status" value="1"/>
</dbReference>
<dbReference type="PANTHER" id="PTHR10963">
    <property type="entry name" value="GLYCOSYL HYDROLASE-RELATED"/>
    <property type="match status" value="1"/>
</dbReference>
<accession>A0ABT2AP59</accession>
<dbReference type="EMBL" id="JANUHA010000011">
    <property type="protein sequence ID" value="MCS0597946.1"/>
    <property type="molecule type" value="Genomic_DNA"/>
</dbReference>
<dbReference type="InterPro" id="IPR047569">
    <property type="entry name" value="CBM56"/>
</dbReference>
<dbReference type="InterPro" id="IPR050546">
    <property type="entry name" value="Glycosyl_Hydrlase_16"/>
</dbReference>
<sequence length="597" mass="64416">MNNQNQNRHSNRNVVWKPFQNLSAAVLLACSAQAGAGVTNPVIGQLLWSEEFNGTSLNTAVWTPSDGNGCQINLCGYGNAELQYYSPNNLSIVNVPFESGTRALAIQARSQTVGSNVFTSGKIDTKGKVQVQYGMIEVRMATPNIATGLWPAAWMLGVSPQTWPRNGEIDIMEMGHKASVRAAAGNPSANNFVGSNVITWQQAACVPGNESCAASTAWQTKNWYVPATSLANRFVTYRLYWDESQMRFTVVDNGVERNMYDAPLPVNSTAMQAPFYLLLNLAVGGNFTDAANPSQVTAPLPGTMYVDYVRVYQMDGKGQVKLGNQTVPEAAGKFGVFTDTTAVNGKLVAGTSSDIFLWNGASSGAGSTPPYEGGNVIAWAYTAPGQWFGGGVQARQARDLTNYRNGTMRFRIKIPANVSFNIGVGDTYTNQNWVNFPANTTTHGLVRNGEWAQGSIPVSTLLGTKVAAQSLLDVFMISSDANRLPASTFQFAIDDIVWDSGSGGTTTPTPTPTGPTWVTQTSATALQFSTNTGSWADVHYTVNNGPQQNLRMRLDGTTNTYTAGGLKIGDVVRYSFTYWDTTRNFAVDTAWASYTMK</sequence>
<dbReference type="GO" id="GO:0016787">
    <property type="term" value="F:hydrolase activity"/>
    <property type="evidence" value="ECO:0007669"/>
    <property type="project" value="UniProtKB-KW"/>
</dbReference>
<gene>
    <name evidence="5" type="ORF">NX780_16475</name>
</gene>
<evidence type="ECO:0000313" key="5">
    <source>
        <dbReference type="EMBL" id="MCS0597946.1"/>
    </source>
</evidence>
<evidence type="ECO:0000259" key="3">
    <source>
        <dbReference type="PROSITE" id="PS51762"/>
    </source>
</evidence>
<evidence type="ECO:0000313" key="6">
    <source>
        <dbReference type="Proteomes" id="UP001206572"/>
    </source>
</evidence>
<reference evidence="5 6" key="1">
    <citation type="submission" date="2022-08" db="EMBL/GenBank/DDBJ databases">
        <title>Reclassification of Massilia species as members of the genera Telluria, Duganella, Pseudoduganella, Mokoshia gen. nov. and Zemynaea gen. nov. using orthogonal and non-orthogonal genome-based approaches.</title>
        <authorList>
            <person name="Bowman J.P."/>
        </authorList>
    </citation>
    <scope>NUCLEOTIDE SEQUENCE [LARGE SCALE GENOMIC DNA]</scope>
    <source>
        <strain evidence="5 6">JCM 31661</strain>
    </source>
</reference>
<dbReference type="InterPro" id="IPR008979">
    <property type="entry name" value="Galactose-bd-like_sf"/>
</dbReference>
<dbReference type="InterPro" id="IPR000757">
    <property type="entry name" value="Beta-glucanase-like"/>
</dbReference>
<evidence type="ECO:0000259" key="4">
    <source>
        <dbReference type="PROSITE" id="PS52005"/>
    </source>
</evidence>
<dbReference type="Pfam" id="PF26113">
    <property type="entry name" value="GH16_XgeA"/>
    <property type="match status" value="1"/>
</dbReference>
<dbReference type="RefSeq" id="WP_258828956.1">
    <property type="nucleotide sequence ID" value="NZ_JANUHA010000011.1"/>
</dbReference>
<dbReference type="CDD" id="cd08023">
    <property type="entry name" value="GH16_laminarinase_like"/>
    <property type="match status" value="1"/>
</dbReference>
<proteinExistence type="inferred from homology"/>
<keyword evidence="2" id="KW-0732">Signal</keyword>
<feature type="domain" description="GH16" evidence="3">
    <location>
        <begin position="33"/>
        <end position="317"/>
    </location>
</feature>
<feature type="chain" id="PRO_5046900588" evidence="2">
    <location>
        <begin position="37"/>
        <end position="597"/>
    </location>
</feature>
<comment type="similarity">
    <text evidence="1">Belongs to the glycosyl hydrolase 16 family.</text>
</comment>
<feature type="domain" description="CBM56" evidence="4">
    <location>
        <begin position="502"/>
        <end position="596"/>
    </location>
</feature>
<dbReference type="SUPFAM" id="SSF49899">
    <property type="entry name" value="Concanavalin A-like lectins/glucanases"/>
    <property type="match status" value="1"/>
</dbReference>
<dbReference type="InterPro" id="IPR013320">
    <property type="entry name" value="ConA-like_dom_sf"/>
</dbReference>
<evidence type="ECO:0000256" key="2">
    <source>
        <dbReference type="SAM" id="SignalP"/>
    </source>
</evidence>
<keyword evidence="6" id="KW-1185">Reference proteome</keyword>
<protein>
    <submittedName>
        <fullName evidence="5">Glycoside hydrolase family 16 protein</fullName>
    </submittedName>
</protein>
<evidence type="ECO:0000256" key="1">
    <source>
        <dbReference type="ARBA" id="ARBA00006865"/>
    </source>
</evidence>
<dbReference type="Pfam" id="PF22184">
    <property type="entry name" value="CBM_56"/>
    <property type="match status" value="1"/>
</dbReference>
<dbReference type="PROSITE" id="PS52005">
    <property type="entry name" value="CBM56"/>
    <property type="match status" value="1"/>
</dbReference>
<name>A0ABT2AP59_9BURK</name>
<dbReference type="Proteomes" id="UP001206572">
    <property type="component" value="Unassembled WGS sequence"/>
</dbReference>